<dbReference type="InterPro" id="IPR036315">
    <property type="entry name" value="BRCA2_hlx_sf"/>
</dbReference>
<name>B5YME7_THAPS</name>
<organism evidence="3 4">
    <name type="scientific">Thalassiosira pseudonana</name>
    <name type="common">Marine diatom</name>
    <name type="synonym">Cyclotella nana</name>
    <dbReference type="NCBI Taxonomy" id="35128"/>
    <lineage>
        <taxon>Eukaryota</taxon>
        <taxon>Sar</taxon>
        <taxon>Stramenopiles</taxon>
        <taxon>Ochrophyta</taxon>
        <taxon>Bacillariophyta</taxon>
        <taxon>Coscinodiscophyceae</taxon>
        <taxon>Thalassiosirophycidae</taxon>
        <taxon>Thalassiosirales</taxon>
        <taxon>Thalassiosiraceae</taxon>
        <taxon>Thalassiosira</taxon>
    </lineage>
</organism>
<dbReference type="STRING" id="35128.B5YME7"/>
<dbReference type="Proteomes" id="UP000001449">
    <property type="component" value="Chromosome 7"/>
</dbReference>
<dbReference type="KEGG" id="tps:THAPS_263089"/>
<dbReference type="Pfam" id="PF09169">
    <property type="entry name" value="BRCA-2_helical"/>
    <property type="match status" value="1"/>
</dbReference>
<evidence type="ECO:0000259" key="2">
    <source>
        <dbReference type="Pfam" id="PF09169"/>
    </source>
</evidence>
<feature type="domain" description="BRCA2 OB1" evidence="1">
    <location>
        <begin position="62"/>
        <end position="190"/>
    </location>
</feature>
<reference evidence="3 4" key="2">
    <citation type="journal article" date="2008" name="Nature">
        <title>The Phaeodactylum genome reveals the evolutionary history of diatom genomes.</title>
        <authorList>
            <person name="Bowler C."/>
            <person name="Allen A.E."/>
            <person name="Badger J.H."/>
            <person name="Grimwood J."/>
            <person name="Jabbari K."/>
            <person name="Kuo A."/>
            <person name="Maheswari U."/>
            <person name="Martens C."/>
            <person name="Maumus F."/>
            <person name="Otillar R.P."/>
            <person name="Rayko E."/>
            <person name="Salamov A."/>
            <person name="Vandepoele K."/>
            <person name="Beszteri B."/>
            <person name="Gruber A."/>
            <person name="Heijde M."/>
            <person name="Katinka M."/>
            <person name="Mock T."/>
            <person name="Valentin K."/>
            <person name="Verret F."/>
            <person name="Berges J.A."/>
            <person name="Brownlee C."/>
            <person name="Cadoret J.P."/>
            <person name="Chiovitti A."/>
            <person name="Choi C.J."/>
            <person name="Coesel S."/>
            <person name="De Martino A."/>
            <person name="Detter J.C."/>
            <person name="Durkin C."/>
            <person name="Falciatore A."/>
            <person name="Fournet J."/>
            <person name="Haruta M."/>
            <person name="Huysman M.J."/>
            <person name="Jenkins B.D."/>
            <person name="Jiroutova K."/>
            <person name="Jorgensen R.E."/>
            <person name="Joubert Y."/>
            <person name="Kaplan A."/>
            <person name="Kroger N."/>
            <person name="Kroth P.G."/>
            <person name="La Roche J."/>
            <person name="Lindquist E."/>
            <person name="Lommer M."/>
            <person name="Martin-Jezequel V."/>
            <person name="Lopez P.J."/>
            <person name="Lucas S."/>
            <person name="Mangogna M."/>
            <person name="McGinnis K."/>
            <person name="Medlin L.K."/>
            <person name="Montsant A."/>
            <person name="Oudot-Le Secq M.P."/>
            <person name="Napoli C."/>
            <person name="Obornik M."/>
            <person name="Parker M.S."/>
            <person name="Petit J.L."/>
            <person name="Porcel B.M."/>
            <person name="Poulsen N."/>
            <person name="Robison M."/>
            <person name="Rychlewski L."/>
            <person name="Rynearson T.A."/>
            <person name="Schmutz J."/>
            <person name="Shapiro H."/>
            <person name="Siaut M."/>
            <person name="Stanley M."/>
            <person name="Sussman M.R."/>
            <person name="Taylor A.R."/>
            <person name="Vardi A."/>
            <person name="von Dassow P."/>
            <person name="Vyverman W."/>
            <person name="Willis A."/>
            <person name="Wyrwicz L.S."/>
            <person name="Rokhsar D.S."/>
            <person name="Weissenbach J."/>
            <person name="Armbrust E.V."/>
            <person name="Green B.R."/>
            <person name="Van de Peer Y."/>
            <person name="Grigoriev I.V."/>
        </authorList>
    </citation>
    <scope>NUCLEOTIDE SEQUENCE [LARGE SCALE GENOMIC DNA]</scope>
    <source>
        <strain evidence="3 4">CCMP1335</strain>
    </source>
</reference>
<evidence type="ECO:0000313" key="3">
    <source>
        <dbReference type="EMBL" id="ACI64447.1"/>
    </source>
</evidence>
<dbReference type="InterPro" id="IPR015187">
    <property type="entry name" value="BRCA2_OB_1"/>
</dbReference>
<evidence type="ECO:0000313" key="4">
    <source>
        <dbReference type="Proteomes" id="UP000001449"/>
    </source>
</evidence>
<feature type="non-terminal residue" evidence="3">
    <location>
        <position position="1"/>
    </location>
</feature>
<reference evidence="3 4" key="1">
    <citation type="journal article" date="2004" name="Science">
        <title>The genome of the diatom Thalassiosira pseudonana: ecology, evolution, and metabolism.</title>
        <authorList>
            <person name="Armbrust E.V."/>
            <person name="Berges J.A."/>
            <person name="Bowler C."/>
            <person name="Green B.R."/>
            <person name="Martinez D."/>
            <person name="Putnam N.H."/>
            <person name="Zhou S."/>
            <person name="Allen A.E."/>
            <person name="Apt K.E."/>
            <person name="Bechner M."/>
            <person name="Brzezinski M.A."/>
            <person name="Chaal B.K."/>
            <person name="Chiovitti A."/>
            <person name="Davis A.K."/>
            <person name="Demarest M.S."/>
            <person name="Detter J.C."/>
            <person name="Glavina T."/>
            <person name="Goodstein D."/>
            <person name="Hadi M.Z."/>
            <person name="Hellsten U."/>
            <person name="Hildebrand M."/>
            <person name="Jenkins B.D."/>
            <person name="Jurka J."/>
            <person name="Kapitonov V.V."/>
            <person name="Kroger N."/>
            <person name="Lau W.W."/>
            <person name="Lane T.W."/>
            <person name="Larimer F.W."/>
            <person name="Lippmeier J.C."/>
            <person name="Lucas S."/>
            <person name="Medina M."/>
            <person name="Montsant A."/>
            <person name="Obornik M."/>
            <person name="Parker M.S."/>
            <person name="Palenik B."/>
            <person name="Pazour G.J."/>
            <person name="Richardson P.M."/>
            <person name="Rynearson T.A."/>
            <person name="Saito M.A."/>
            <person name="Schwartz D.C."/>
            <person name="Thamatrakoln K."/>
            <person name="Valentin K."/>
            <person name="Vardi A."/>
            <person name="Wilkerson F.P."/>
            <person name="Rokhsar D.S."/>
        </authorList>
    </citation>
    <scope>NUCLEOTIDE SEQUENCE [LARGE SCALE GENOMIC DNA]</scope>
    <source>
        <strain evidence="3 4">CCMP1335</strain>
    </source>
</reference>
<dbReference type="EMBL" id="CP001160">
    <property type="protein sequence ID" value="ACI64447.1"/>
    <property type="molecule type" value="Genomic_DNA"/>
</dbReference>
<dbReference type="InterPro" id="IPR015252">
    <property type="entry name" value="BRCA2_hlx"/>
</dbReference>
<dbReference type="InParanoid" id="B5YME7"/>
<dbReference type="PANTHER" id="PTHR11289">
    <property type="entry name" value="BREAST CANCER TYPE 2 SUSCEPTIBILITY PROTEIN BRCA2"/>
    <property type="match status" value="1"/>
</dbReference>
<dbReference type="GO" id="GO:0000724">
    <property type="term" value="P:double-strand break repair via homologous recombination"/>
    <property type="evidence" value="ECO:0007669"/>
    <property type="project" value="InterPro"/>
</dbReference>
<proteinExistence type="predicted"/>
<dbReference type="RefSeq" id="XP_002295730.1">
    <property type="nucleotide sequence ID" value="XM_002295694.1"/>
</dbReference>
<evidence type="ECO:0000259" key="1">
    <source>
        <dbReference type="Pfam" id="PF09103"/>
    </source>
</evidence>
<dbReference type="eggNOG" id="KOG4751">
    <property type="taxonomic scope" value="Eukaryota"/>
</dbReference>
<dbReference type="Pfam" id="PF09103">
    <property type="entry name" value="BRCA-2_OB1"/>
    <property type="match status" value="1"/>
</dbReference>
<sequence length="323" mass="36721">GCDDSLFSDKWIGNHYRWIVWKLAAMERRFPHHLGGHYLTYERVLKQMKGRYDKELRNFRRPAVRIMLNRDVAASLPVILCVSQILRFKSRPPKGSSSDEIKEEVRLELTDGWYSLPAVVDEILLKFVEERRIAVGSKLMICNGQLVGSDDGVEPLDDSYSSSKRDCPLLLGISANNSRLARWDATLGFVPRNNSNLYGGNLLVKSLQDIFIGGGTVPAIDLVVCKKYPRMFLEQLNGGASIHLTEAEEAARQSEYDSRHQRASERYADDATKECSEVSSLLFTFFTMKPLPLLWYNLVTDSSFGVHDSHRKSMRMLLLSGKR</sequence>
<gene>
    <name evidence="3" type="primary">BRAC2</name>
    <name evidence="3" type="ORF">THAPS_263089</name>
</gene>
<feature type="domain" description="Breast cancer type 2 susceptibility protein helical" evidence="2">
    <location>
        <begin position="1"/>
        <end position="56"/>
    </location>
</feature>
<dbReference type="AlphaFoldDB" id="B5YME7"/>
<dbReference type="Gene3D" id="2.40.50.140">
    <property type="entry name" value="Nucleic acid-binding proteins"/>
    <property type="match status" value="2"/>
</dbReference>
<dbReference type="SUPFAM" id="SSF81872">
    <property type="entry name" value="BRCA2 helical domain"/>
    <property type="match status" value="1"/>
</dbReference>
<dbReference type="GeneID" id="7448960"/>
<dbReference type="HOGENOM" id="CLU_862213_0_0_1"/>
<dbReference type="PANTHER" id="PTHR11289:SF0">
    <property type="entry name" value="BREAST CANCER TYPE 2 SUSCEPTIBILITY PROTEIN"/>
    <property type="match status" value="1"/>
</dbReference>
<accession>B5YME7</accession>
<feature type="non-terminal residue" evidence="3">
    <location>
        <position position="323"/>
    </location>
</feature>
<keyword evidence="4" id="KW-1185">Reference proteome</keyword>
<dbReference type="InterPro" id="IPR015525">
    <property type="entry name" value="BRCA2"/>
</dbReference>
<dbReference type="SUPFAM" id="SSF50249">
    <property type="entry name" value="Nucleic acid-binding proteins"/>
    <property type="match status" value="1"/>
</dbReference>
<dbReference type="SMR" id="B5YME7"/>
<protein>
    <submittedName>
        <fullName evidence="3">Breast cancer 2 early onset</fullName>
    </submittedName>
</protein>
<dbReference type="PaxDb" id="35128-Thaps263089"/>
<dbReference type="InterPro" id="IPR012340">
    <property type="entry name" value="NA-bd_OB-fold"/>
</dbReference>